<sequence length="87" mass="9585">MNATSNPRSNSQNDSAAVTSQSSHRKTANDIQVTTLSSTPLSAGALQTRNADASALSQYWQAEEEKRVERLVKASRELGFELPRRCY</sequence>
<feature type="compositionally biased region" description="Polar residues" evidence="1">
    <location>
        <begin position="1"/>
        <end position="22"/>
    </location>
</feature>
<proteinExistence type="predicted"/>
<dbReference type="Proteomes" id="UP000799753">
    <property type="component" value="Unassembled WGS sequence"/>
</dbReference>
<evidence type="ECO:0000313" key="2">
    <source>
        <dbReference type="EMBL" id="KAF2634768.1"/>
    </source>
</evidence>
<feature type="region of interest" description="Disordered" evidence="1">
    <location>
        <begin position="1"/>
        <end position="31"/>
    </location>
</feature>
<evidence type="ECO:0000256" key="1">
    <source>
        <dbReference type="SAM" id="MobiDB-lite"/>
    </source>
</evidence>
<accession>A0A6A6RL79</accession>
<evidence type="ECO:0000313" key="3">
    <source>
        <dbReference type="Proteomes" id="UP000799753"/>
    </source>
</evidence>
<dbReference type="AlphaFoldDB" id="A0A6A6RL79"/>
<name>A0A6A6RL79_9PLEO</name>
<protein>
    <submittedName>
        <fullName evidence="2">Uncharacterized protein</fullName>
    </submittedName>
</protein>
<dbReference type="EMBL" id="MU006814">
    <property type="protein sequence ID" value="KAF2634768.1"/>
    <property type="molecule type" value="Genomic_DNA"/>
</dbReference>
<dbReference type="OrthoDB" id="3799697at2759"/>
<reference evidence="2" key="1">
    <citation type="journal article" date="2020" name="Stud. Mycol.">
        <title>101 Dothideomycetes genomes: a test case for predicting lifestyles and emergence of pathogens.</title>
        <authorList>
            <person name="Haridas S."/>
            <person name="Albert R."/>
            <person name="Binder M."/>
            <person name="Bloem J."/>
            <person name="Labutti K."/>
            <person name="Salamov A."/>
            <person name="Andreopoulos B."/>
            <person name="Baker S."/>
            <person name="Barry K."/>
            <person name="Bills G."/>
            <person name="Bluhm B."/>
            <person name="Cannon C."/>
            <person name="Castanera R."/>
            <person name="Culley D."/>
            <person name="Daum C."/>
            <person name="Ezra D."/>
            <person name="Gonzalez J."/>
            <person name="Henrissat B."/>
            <person name="Kuo A."/>
            <person name="Liang C."/>
            <person name="Lipzen A."/>
            <person name="Lutzoni F."/>
            <person name="Magnuson J."/>
            <person name="Mondo S."/>
            <person name="Nolan M."/>
            <person name="Ohm R."/>
            <person name="Pangilinan J."/>
            <person name="Park H.-J."/>
            <person name="Ramirez L."/>
            <person name="Alfaro M."/>
            <person name="Sun H."/>
            <person name="Tritt A."/>
            <person name="Yoshinaga Y."/>
            <person name="Zwiers L.-H."/>
            <person name="Turgeon B."/>
            <person name="Goodwin S."/>
            <person name="Spatafora J."/>
            <person name="Crous P."/>
            <person name="Grigoriev I."/>
        </authorList>
    </citation>
    <scope>NUCLEOTIDE SEQUENCE</scope>
    <source>
        <strain evidence="2">CBS 473.64</strain>
    </source>
</reference>
<gene>
    <name evidence="2" type="ORF">P280DRAFT_474368</name>
</gene>
<organism evidence="2 3">
    <name type="scientific">Massarina eburnea CBS 473.64</name>
    <dbReference type="NCBI Taxonomy" id="1395130"/>
    <lineage>
        <taxon>Eukaryota</taxon>
        <taxon>Fungi</taxon>
        <taxon>Dikarya</taxon>
        <taxon>Ascomycota</taxon>
        <taxon>Pezizomycotina</taxon>
        <taxon>Dothideomycetes</taxon>
        <taxon>Pleosporomycetidae</taxon>
        <taxon>Pleosporales</taxon>
        <taxon>Massarineae</taxon>
        <taxon>Massarinaceae</taxon>
        <taxon>Massarina</taxon>
    </lineage>
</organism>
<keyword evidence="3" id="KW-1185">Reference proteome</keyword>